<protein>
    <submittedName>
        <fullName evidence="3">4-diphosphocytidyl-2C-methyl-D-erythritol synthase</fullName>
    </submittedName>
</protein>
<proteinExistence type="predicted"/>
<keyword evidence="1" id="KW-0460">Magnesium</keyword>
<gene>
    <name evidence="3" type="ORF">GCM10007877_06000</name>
</gene>
<evidence type="ECO:0000259" key="2">
    <source>
        <dbReference type="Pfam" id="PF12804"/>
    </source>
</evidence>
<evidence type="ECO:0000313" key="4">
    <source>
        <dbReference type="Proteomes" id="UP001156870"/>
    </source>
</evidence>
<dbReference type="InterPro" id="IPR029044">
    <property type="entry name" value="Nucleotide-diphossugar_trans"/>
</dbReference>
<dbReference type="Proteomes" id="UP001156870">
    <property type="component" value="Unassembled WGS sequence"/>
</dbReference>
<dbReference type="PANTHER" id="PTHR43777">
    <property type="entry name" value="MOLYBDENUM COFACTOR CYTIDYLYLTRANSFERASE"/>
    <property type="match status" value="1"/>
</dbReference>
<evidence type="ECO:0000256" key="1">
    <source>
        <dbReference type="ARBA" id="ARBA00022842"/>
    </source>
</evidence>
<evidence type="ECO:0000313" key="3">
    <source>
        <dbReference type="EMBL" id="GLS24886.1"/>
    </source>
</evidence>
<dbReference type="RefSeq" id="WP_232592293.1">
    <property type="nucleotide sequence ID" value="NZ_BSPD01000020.1"/>
</dbReference>
<organism evidence="3 4">
    <name type="scientific">Marinibactrum halimedae</name>
    <dbReference type="NCBI Taxonomy" id="1444977"/>
    <lineage>
        <taxon>Bacteria</taxon>
        <taxon>Pseudomonadati</taxon>
        <taxon>Pseudomonadota</taxon>
        <taxon>Gammaproteobacteria</taxon>
        <taxon>Cellvibrionales</taxon>
        <taxon>Cellvibrionaceae</taxon>
        <taxon>Marinibactrum</taxon>
    </lineage>
</organism>
<dbReference type="GO" id="GO:0016779">
    <property type="term" value="F:nucleotidyltransferase activity"/>
    <property type="evidence" value="ECO:0007669"/>
    <property type="project" value="UniProtKB-ARBA"/>
</dbReference>
<dbReference type="AlphaFoldDB" id="A0AA37T3M1"/>
<sequence>MLEIHNLYGVILASGSSTRLGWPKQQLLYQGKSLIEHGIDQLQPCLSTPIRLVLPPQFCQEGAYPPDIVVVPNEQHQRGMSTSIHAGINAIPPNATGVMLCLCDQPLITSADYANLITHWSENVSAIVASYYSGTLGAPAIFPARYFSRLCSLNGDRGARALLENNPDVLSVPIPAAAVDIDTIEDVTSTPGVSVPPIH</sequence>
<accession>A0AA37T3M1</accession>
<name>A0AA37T3M1_9GAMM</name>
<dbReference type="Pfam" id="PF12804">
    <property type="entry name" value="NTP_transf_3"/>
    <property type="match status" value="1"/>
</dbReference>
<dbReference type="EMBL" id="BSPD01000020">
    <property type="protein sequence ID" value="GLS24886.1"/>
    <property type="molecule type" value="Genomic_DNA"/>
</dbReference>
<keyword evidence="4" id="KW-1185">Reference proteome</keyword>
<dbReference type="PANTHER" id="PTHR43777:SF1">
    <property type="entry name" value="MOLYBDENUM COFACTOR CYTIDYLYLTRANSFERASE"/>
    <property type="match status" value="1"/>
</dbReference>
<dbReference type="SUPFAM" id="SSF53448">
    <property type="entry name" value="Nucleotide-diphospho-sugar transferases"/>
    <property type="match status" value="1"/>
</dbReference>
<comment type="caution">
    <text evidence="3">The sequence shown here is derived from an EMBL/GenBank/DDBJ whole genome shotgun (WGS) entry which is preliminary data.</text>
</comment>
<dbReference type="Gene3D" id="3.90.550.10">
    <property type="entry name" value="Spore Coat Polysaccharide Biosynthesis Protein SpsA, Chain A"/>
    <property type="match status" value="1"/>
</dbReference>
<dbReference type="InterPro" id="IPR025877">
    <property type="entry name" value="MobA-like_NTP_Trfase"/>
</dbReference>
<dbReference type="CDD" id="cd04182">
    <property type="entry name" value="GT_2_like_f"/>
    <property type="match status" value="1"/>
</dbReference>
<feature type="domain" description="MobA-like NTP transferase" evidence="2">
    <location>
        <begin position="9"/>
        <end position="166"/>
    </location>
</feature>
<reference evidence="3 4" key="1">
    <citation type="journal article" date="2014" name="Int. J. Syst. Evol. Microbiol.">
        <title>Complete genome sequence of Corynebacterium casei LMG S-19264T (=DSM 44701T), isolated from a smear-ripened cheese.</title>
        <authorList>
            <consortium name="US DOE Joint Genome Institute (JGI-PGF)"/>
            <person name="Walter F."/>
            <person name="Albersmeier A."/>
            <person name="Kalinowski J."/>
            <person name="Ruckert C."/>
        </authorList>
    </citation>
    <scope>NUCLEOTIDE SEQUENCE [LARGE SCALE GENOMIC DNA]</scope>
    <source>
        <strain evidence="3 4">NBRC 110095</strain>
    </source>
</reference>